<dbReference type="Pfam" id="PF13374">
    <property type="entry name" value="TPR_10"/>
    <property type="match status" value="2"/>
</dbReference>
<dbReference type="PANTHER" id="PTHR46082">
    <property type="entry name" value="ATP/GTP-BINDING PROTEIN-RELATED"/>
    <property type="match status" value="1"/>
</dbReference>
<sequence length="130" mass="14727">MRRVRAAEGEDHPHTVEDMIALAKLYVRQRRMEEAEPLLLESMKRLREAALGGGGSLLLVCMDSLAGVYVEQEKLEEAEPLLLESIAKCRELLGDHHPNTLSKMTQLAVLYYKKGKRGEAEAGKPRMWIR</sequence>
<dbReference type="AlphaFoldDB" id="A0A7S4U901"/>
<evidence type="ECO:0000313" key="1">
    <source>
        <dbReference type="EMBL" id="CAE2322570.1"/>
    </source>
</evidence>
<reference evidence="1" key="1">
    <citation type="submission" date="2021-01" db="EMBL/GenBank/DDBJ databases">
        <authorList>
            <person name="Corre E."/>
            <person name="Pelletier E."/>
            <person name="Niang G."/>
            <person name="Scheremetjew M."/>
            <person name="Finn R."/>
            <person name="Kale V."/>
            <person name="Holt S."/>
            <person name="Cochrane G."/>
            <person name="Meng A."/>
            <person name="Brown T."/>
            <person name="Cohen L."/>
        </authorList>
    </citation>
    <scope>NUCLEOTIDE SEQUENCE</scope>
    <source>
        <strain evidence="1">CCMP 2712</strain>
    </source>
</reference>
<protein>
    <recommendedName>
        <fullName evidence="2">Kinesin light chain</fullName>
    </recommendedName>
</protein>
<dbReference type="PANTHER" id="PTHR46082:SF6">
    <property type="entry name" value="AAA+ ATPASE DOMAIN-CONTAINING PROTEIN-RELATED"/>
    <property type="match status" value="1"/>
</dbReference>
<dbReference type="InterPro" id="IPR053137">
    <property type="entry name" value="NLR-like"/>
</dbReference>
<proteinExistence type="predicted"/>
<dbReference type="Gene3D" id="1.25.40.10">
    <property type="entry name" value="Tetratricopeptide repeat domain"/>
    <property type="match status" value="1"/>
</dbReference>
<organism evidence="1">
    <name type="scientific">Guillardia theta</name>
    <name type="common">Cryptophyte</name>
    <name type="synonym">Cryptomonas phi</name>
    <dbReference type="NCBI Taxonomy" id="55529"/>
    <lineage>
        <taxon>Eukaryota</taxon>
        <taxon>Cryptophyceae</taxon>
        <taxon>Pyrenomonadales</taxon>
        <taxon>Geminigeraceae</taxon>
        <taxon>Guillardia</taxon>
    </lineage>
</organism>
<dbReference type="EMBL" id="HBKN01036184">
    <property type="protein sequence ID" value="CAE2322570.1"/>
    <property type="molecule type" value="Transcribed_RNA"/>
</dbReference>
<evidence type="ECO:0008006" key="2">
    <source>
        <dbReference type="Google" id="ProtNLM"/>
    </source>
</evidence>
<dbReference type="InterPro" id="IPR011990">
    <property type="entry name" value="TPR-like_helical_dom_sf"/>
</dbReference>
<accession>A0A7S4U901</accession>
<name>A0A7S4U901_GUITH</name>
<gene>
    <name evidence="1" type="ORF">GTHE00462_LOCUS28252</name>
</gene>
<dbReference type="SUPFAM" id="SSF48452">
    <property type="entry name" value="TPR-like"/>
    <property type="match status" value="1"/>
</dbReference>